<evidence type="ECO:0000313" key="4">
    <source>
        <dbReference type="Proteomes" id="UP001570846"/>
    </source>
</evidence>
<keyword evidence="4" id="KW-1185">Reference proteome</keyword>
<accession>A0A5M8QTU1</accession>
<evidence type="ECO:0008006" key="5">
    <source>
        <dbReference type="Google" id="ProtNLM"/>
    </source>
</evidence>
<sequence>MEIYIGNKKSVLEDSGLAEKDYLFKVIQAFQRQLVDPSEYSYVFINGYEGEALNKDLIDRNTILLIFDEQCHDYSFLINRSKVSFQAYISENELKASNHFCIPLGYNYSFRESKVKKISERSINVFFSGNLHKGRSDFFSWLLGFKLPLFVQHRLRKLLNLTFDHKFPSSYIRFTSGFNSGLSSKEYSSIVADSKIVLCPGGSVSVESFRLYEAMRQGCVIISEVLPERKLFNQCPIIEIPDWGVVTSIVENLLSDTKKMEQLSMAVKDWYDNSVSPEAIGRYIYHTVKQA</sequence>
<name>A0A5M8QTU1_9BACT</name>
<evidence type="ECO:0000313" key="1">
    <source>
        <dbReference type="EMBL" id="KAA6437612.1"/>
    </source>
</evidence>
<dbReference type="EMBL" id="JBGOGF010000008">
    <property type="protein sequence ID" value="MFA1772735.1"/>
    <property type="molecule type" value="Genomic_DNA"/>
</dbReference>
<gene>
    <name evidence="2" type="ORF">ACD591_15655</name>
    <name evidence="1" type="ORF">FOE74_03685</name>
</gene>
<comment type="caution">
    <text evidence="1">The sequence shown here is derived from an EMBL/GenBank/DDBJ whole genome shotgun (WGS) entry which is preliminary data.</text>
</comment>
<proteinExistence type="predicted"/>
<reference evidence="1 3" key="2">
    <citation type="submission" date="2019-09" db="EMBL/GenBank/DDBJ databases">
        <title>A bacterium isolated from glacier soil.</title>
        <authorList>
            <person name="Liu Q."/>
        </authorList>
    </citation>
    <scope>NUCLEOTIDE SEQUENCE [LARGE SCALE GENOMIC DNA]</scope>
    <source>
        <strain evidence="1 3">MDT1-10-3</strain>
    </source>
</reference>
<organism evidence="1 3">
    <name type="scientific">Rufibacter glacialis</name>
    <dbReference type="NCBI Taxonomy" id="1259555"/>
    <lineage>
        <taxon>Bacteria</taxon>
        <taxon>Pseudomonadati</taxon>
        <taxon>Bacteroidota</taxon>
        <taxon>Cytophagia</taxon>
        <taxon>Cytophagales</taxon>
        <taxon>Hymenobacteraceae</taxon>
        <taxon>Rufibacter</taxon>
    </lineage>
</organism>
<reference evidence="2 4" key="3">
    <citation type="submission" date="2024-08" db="EMBL/GenBank/DDBJ databases">
        <authorList>
            <person name="Wei W."/>
        </authorList>
    </citation>
    <scope>NUCLEOTIDE SEQUENCE [LARGE SCALE GENOMIC DNA]</scope>
    <source>
        <strain evidence="2 4">XU2</strain>
    </source>
</reference>
<dbReference type="Proteomes" id="UP000323866">
    <property type="component" value="Unassembled WGS sequence"/>
</dbReference>
<dbReference type="AlphaFoldDB" id="A0A5M8QTU1"/>
<dbReference type="Proteomes" id="UP001570846">
    <property type="component" value="Unassembled WGS sequence"/>
</dbReference>
<evidence type="ECO:0000313" key="2">
    <source>
        <dbReference type="EMBL" id="MFA1772735.1"/>
    </source>
</evidence>
<dbReference type="EMBL" id="VKKZ01000010">
    <property type="protein sequence ID" value="KAA6437612.1"/>
    <property type="molecule type" value="Genomic_DNA"/>
</dbReference>
<dbReference type="OrthoDB" id="508282at2"/>
<reference evidence="1 3" key="1">
    <citation type="submission" date="2019-07" db="EMBL/GenBank/DDBJ databases">
        <authorList>
            <person name="Qu J.-H."/>
        </authorList>
    </citation>
    <scope>NUCLEOTIDE SEQUENCE [LARGE SCALE GENOMIC DNA]</scope>
    <source>
        <strain evidence="1 3">MDT1-10-3</strain>
    </source>
</reference>
<evidence type="ECO:0000313" key="3">
    <source>
        <dbReference type="Proteomes" id="UP000323866"/>
    </source>
</evidence>
<dbReference type="RefSeq" id="WP_149097233.1">
    <property type="nucleotide sequence ID" value="NZ_BMMG01000001.1"/>
</dbReference>
<protein>
    <recommendedName>
        <fullName evidence="5">Exostosin family protein</fullName>
    </recommendedName>
</protein>